<organism evidence="6 7">
    <name type="scientific">Agromyces luteolus</name>
    <dbReference type="NCBI Taxonomy" id="88373"/>
    <lineage>
        <taxon>Bacteria</taxon>
        <taxon>Bacillati</taxon>
        <taxon>Actinomycetota</taxon>
        <taxon>Actinomycetes</taxon>
        <taxon>Micrococcales</taxon>
        <taxon>Microbacteriaceae</taxon>
        <taxon>Agromyces</taxon>
    </lineage>
</organism>
<reference evidence="6 7" key="1">
    <citation type="submission" date="2019-11" db="EMBL/GenBank/DDBJ databases">
        <title>Agromyces kandeliae sp. nov., isolated from mangrove soil.</title>
        <authorList>
            <person name="Wang R."/>
        </authorList>
    </citation>
    <scope>NUCLEOTIDE SEQUENCE [LARGE SCALE GENOMIC DNA]</scope>
    <source>
        <strain evidence="6 7">JCM 11431</strain>
    </source>
</reference>
<dbReference type="Gene3D" id="1.10.10.10">
    <property type="entry name" value="Winged helix-like DNA-binding domain superfamily/Winged helix DNA-binding domain"/>
    <property type="match status" value="1"/>
</dbReference>
<keyword evidence="3" id="KW-0238">DNA-binding</keyword>
<dbReference type="CDD" id="cd08414">
    <property type="entry name" value="PBP2_LTTR_aromatics_like"/>
    <property type="match status" value="1"/>
</dbReference>
<dbReference type="PRINTS" id="PR00039">
    <property type="entry name" value="HTHLYSR"/>
</dbReference>
<name>A0A7C9HSU9_9MICO</name>
<evidence type="ECO:0000256" key="4">
    <source>
        <dbReference type="ARBA" id="ARBA00023163"/>
    </source>
</evidence>
<dbReference type="AlphaFoldDB" id="A0A7C9HSU9"/>
<evidence type="ECO:0000313" key="7">
    <source>
        <dbReference type="Proteomes" id="UP000480122"/>
    </source>
</evidence>
<dbReference type="GO" id="GO:0003700">
    <property type="term" value="F:DNA-binding transcription factor activity"/>
    <property type="evidence" value="ECO:0007669"/>
    <property type="project" value="InterPro"/>
</dbReference>
<evidence type="ECO:0000256" key="1">
    <source>
        <dbReference type="ARBA" id="ARBA00009437"/>
    </source>
</evidence>
<dbReference type="EMBL" id="WODA01000025">
    <property type="protein sequence ID" value="MUN08729.1"/>
    <property type="molecule type" value="Genomic_DNA"/>
</dbReference>
<dbReference type="FunFam" id="1.10.10.10:FF:000001">
    <property type="entry name" value="LysR family transcriptional regulator"/>
    <property type="match status" value="1"/>
</dbReference>
<dbReference type="PROSITE" id="PS50931">
    <property type="entry name" value="HTH_LYSR"/>
    <property type="match status" value="1"/>
</dbReference>
<dbReference type="GO" id="GO:0032993">
    <property type="term" value="C:protein-DNA complex"/>
    <property type="evidence" value="ECO:0007669"/>
    <property type="project" value="TreeGrafter"/>
</dbReference>
<keyword evidence="7" id="KW-1185">Reference proteome</keyword>
<evidence type="ECO:0000313" key="6">
    <source>
        <dbReference type="EMBL" id="MUN08729.1"/>
    </source>
</evidence>
<keyword evidence="2" id="KW-0805">Transcription regulation</keyword>
<evidence type="ECO:0000256" key="3">
    <source>
        <dbReference type="ARBA" id="ARBA00023125"/>
    </source>
</evidence>
<accession>A0A7C9HSU9</accession>
<dbReference type="InterPro" id="IPR005119">
    <property type="entry name" value="LysR_subst-bd"/>
</dbReference>
<feature type="domain" description="HTH lysR-type" evidence="5">
    <location>
        <begin position="3"/>
        <end position="60"/>
    </location>
</feature>
<dbReference type="Gene3D" id="3.40.190.10">
    <property type="entry name" value="Periplasmic binding protein-like II"/>
    <property type="match status" value="2"/>
</dbReference>
<evidence type="ECO:0000259" key="5">
    <source>
        <dbReference type="PROSITE" id="PS50931"/>
    </source>
</evidence>
<dbReference type="InterPro" id="IPR000847">
    <property type="entry name" value="LysR_HTH_N"/>
</dbReference>
<dbReference type="InterPro" id="IPR036388">
    <property type="entry name" value="WH-like_DNA-bd_sf"/>
</dbReference>
<evidence type="ECO:0000256" key="2">
    <source>
        <dbReference type="ARBA" id="ARBA00023015"/>
    </source>
</evidence>
<dbReference type="SUPFAM" id="SSF46785">
    <property type="entry name" value="Winged helix' DNA-binding domain"/>
    <property type="match status" value="1"/>
</dbReference>
<keyword evidence="4" id="KW-0804">Transcription</keyword>
<dbReference type="PANTHER" id="PTHR30346:SF0">
    <property type="entry name" value="HCA OPERON TRANSCRIPTIONAL ACTIVATOR HCAR"/>
    <property type="match status" value="1"/>
</dbReference>
<dbReference type="Pfam" id="PF00126">
    <property type="entry name" value="HTH_1"/>
    <property type="match status" value="1"/>
</dbReference>
<dbReference type="GO" id="GO:0003677">
    <property type="term" value="F:DNA binding"/>
    <property type="evidence" value="ECO:0007669"/>
    <property type="project" value="UniProtKB-KW"/>
</dbReference>
<dbReference type="OrthoDB" id="3636008at2"/>
<dbReference type="Pfam" id="PF03466">
    <property type="entry name" value="LysR_substrate"/>
    <property type="match status" value="1"/>
</dbReference>
<dbReference type="SUPFAM" id="SSF53850">
    <property type="entry name" value="Periplasmic binding protein-like II"/>
    <property type="match status" value="1"/>
</dbReference>
<sequence length="303" mass="32388">MELELRHLRVLIAVDDERSFTAAADRLGMSQAAVSRSLAALEREVGATLMHRTTRRVEPTEAGTMLAGVARRITAELDRAVASLRGERAVIRVGYAWAALGAHTTAVLRAWNRARPATPIRLVRINSRDAGLLDGHVDLAVVRHPVLPPELESEVVGREQRVAALPIDHPLADREAVSLADLTPWEVAVDRRSGTTTRELWEARGVAAPPLTWSGDVEEWLDLIAAGDAIGVTSEATAHHLPRPGVVFVPIDDAPPMEVRLAWHRNHRHPSSGRIARAVRAAYAAGATGGATGGAIGAGAPPA</sequence>
<gene>
    <name evidence="6" type="ORF">GLX25_16625</name>
</gene>
<dbReference type="Proteomes" id="UP000480122">
    <property type="component" value="Unassembled WGS sequence"/>
</dbReference>
<comment type="similarity">
    <text evidence="1">Belongs to the LysR transcriptional regulatory family.</text>
</comment>
<protein>
    <submittedName>
        <fullName evidence="6">LysR family transcriptional regulator</fullName>
    </submittedName>
</protein>
<dbReference type="InterPro" id="IPR036390">
    <property type="entry name" value="WH_DNA-bd_sf"/>
</dbReference>
<comment type="caution">
    <text evidence="6">The sequence shown here is derived from an EMBL/GenBank/DDBJ whole genome shotgun (WGS) entry which is preliminary data.</text>
</comment>
<dbReference type="RefSeq" id="WP_155843642.1">
    <property type="nucleotide sequence ID" value="NZ_BAAAIA010000008.1"/>
</dbReference>
<proteinExistence type="inferred from homology"/>
<dbReference type="PANTHER" id="PTHR30346">
    <property type="entry name" value="TRANSCRIPTIONAL DUAL REGULATOR HCAR-RELATED"/>
    <property type="match status" value="1"/>
</dbReference>